<organism evidence="1 2">
    <name type="scientific">Trichinella nativa</name>
    <dbReference type="NCBI Taxonomy" id="6335"/>
    <lineage>
        <taxon>Eukaryota</taxon>
        <taxon>Metazoa</taxon>
        <taxon>Ecdysozoa</taxon>
        <taxon>Nematoda</taxon>
        <taxon>Enoplea</taxon>
        <taxon>Dorylaimia</taxon>
        <taxon>Trichinellida</taxon>
        <taxon>Trichinellidae</taxon>
        <taxon>Trichinella</taxon>
    </lineage>
</organism>
<name>A0A0V1LAW5_9BILA</name>
<accession>A0A0V1LAW5</accession>
<dbReference type="OrthoDB" id="7444419at2759"/>
<comment type="caution">
    <text evidence="1">The sequence shown here is derived from an EMBL/GenBank/DDBJ whole genome shotgun (WGS) entry which is preliminary data.</text>
</comment>
<keyword evidence="2" id="KW-1185">Reference proteome</keyword>
<gene>
    <name evidence="1" type="ORF">T02_3820</name>
</gene>
<dbReference type="STRING" id="6335.A0A0V1LAW5"/>
<dbReference type="AlphaFoldDB" id="A0A0V1LAW5"/>
<dbReference type="Proteomes" id="UP000054721">
    <property type="component" value="Unassembled WGS sequence"/>
</dbReference>
<sequence>MAVKEPMDSVGREDRKVRLPRFELPKFDSDVTFCDQFEVSVHQQVDLSNATKLVCLRGCLTGAALDALRGGSSRAHPQIFPQLEQDL</sequence>
<evidence type="ECO:0000313" key="1">
    <source>
        <dbReference type="EMBL" id="KRZ56681.1"/>
    </source>
</evidence>
<reference evidence="1 2" key="1">
    <citation type="submission" date="2015-05" db="EMBL/GenBank/DDBJ databases">
        <title>Evolution of Trichinella species and genotypes.</title>
        <authorList>
            <person name="Korhonen P.K."/>
            <person name="Edoardo P."/>
            <person name="Giuseppe L.R."/>
            <person name="Gasser R.B."/>
        </authorList>
    </citation>
    <scope>NUCLEOTIDE SEQUENCE [LARGE SCALE GENOMIC DNA]</scope>
    <source>
        <strain evidence="1">ISS10</strain>
    </source>
</reference>
<evidence type="ECO:0000313" key="2">
    <source>
        <dbReference type="Proteomes" id="UP000054721"/>
    </source>
</evidence>
<protein>
    <submittedName>
        <fullName evidence="1">Uncharacterized protein</fullName>
    </submittedName>
</protein>
<proteinExistence type="predicted"/>
<dbReference type="EMBL" id="JYDW01000089">
    <property type="protein sequence ID" value="KRZ56681.1"/>
    <property type="molecule type" value="Genomic_DNA"/>
</dbReference>